<dbReference type="Proteomes" id="UP001346149">
    <property type="component" value="Unassembled WGS sequence"/>
</dbReference>
<evidence type="ECO:0000256" key="2">
    <source>
        <dbReference type="ARBA" id="ARBA00022473"/>
    </source>
</evidence>
<evidence type="ECO:0000256" key="3">
    <source>
        <dbReference type="ARBA" id="ARBA00023016"/>
    </source>
</evidence>
<protein>
    <recommendedName>
        <fullName evidence="10">Inactive poly [ADP-ribose] polymerase RCD1-like</fullName>
    </recommendedName>
</protein>
<sequence length="570" mass="64327">MEVKIAKLLDSGSNKVISLKAKRKHVACAALTSNAASAALSMGNFPMETDGKRQKLDGLNGEFVLSGCIFENSMARYYSNFIKSGIPQRLMFYKDGEWTDFPQNLVSLIRKDLQMKRAAIEVELNGYHFLLNFLHMLCVDMKNGSQQAIAWIDESGSCFFPEIFTSCCRHECGKHDDHLQSDSSAPHELKLHLEIDINGMDTIECIGESDTPQPGKQLAVAVEDVLEKAPNHKTLDTEVNQYMENARPVAKPFQEELEPELMRKMFLMNMTSFGNVEIVDLRRRSRTLGQVWYELFQKQTEITKKYRGDANVCYAWLAASSEELSSMMIYGIGACPTLTNKSLYGTGVHLTSENNPNISAKYCDVDENGIRRMAFCRVIMGRMECVNLGSRQLHPSIEEFDSGVDDVQNPTHYTVWTMNANTHIYPEYSISFKLLPDAEGNLSRRGNKVISGVRQFNRVQTSINLGNCNESDVDSGSSQRRAPITGSSAQKVPRSPWMPFPMLFDAISDKICTEDMSMINSIYSLFRGKKMTRDEFVKKLRVIVGDDLLRSTITALHCKIPTRHEVQVME</sequence>
<evidence type="ECO:0000256" key="5">
    <source>
        <dbReference type="SAM" id="MobiDB-lite"/>
    </source>
</evidence>
<gene>
    <name evidence="8" type="ORF">SAY86_012287</name>
</gene>
<dbReference type="Gene3D" id="3.90.228.10">
    <property type="match status" value="1"/>
</dbReference>
<feature type="compositionally biased region" description="Polar residues" evidence="5">
    <location>
        <begin position="467"/>
        <end position="490"/>
    </location>
</feature>
<comment type="caution">
    <text evidence="8">The sequence shown here is derived from an EMBL/GenBank/DDBJ whole genome shotgun (WGS) entry which is preliminary data.</text>
</comment>
<dbReference type="Pfam" id="PF23467">
    <property type="entry name" value="WWE_5"/>
    <property type="match status" value="1"/>
</dbReference>
<dbReference type="GO" id="GO:0003950">
    <property type="term" value="F:NAD+ poly-ADP-ribosyltransferase activity"/>
    <property type="evidence" value="ECO:0007669"/>
    <property type="project" value="InterPro"/>
</dbReference>
<feature type="region of interest" description="Disordered" evidence="5">
    <location>
        <begin position="467"/>
        <end position="492"/>
    </location>
</feature>
<evidence type="ECO:0000313" key="9">
    <source>
        <dbReference type="Proteomes" id="UP001346149"/>
    </source>
</evidence>
<organism evidence="8 9">
    <name type="scientific">Trapa natans</name>
    <name type="common">Water chestnut</name>
    <dbReference type="NCBI Taxonomy" id="22666"/>
    <lineage>
        <taxon>Eukaryota</taxon>
        <taxon>Viridiplantae</taxon>
        <taxon>Streptophyta</taxon>
        <taxon>Embryophyta</taxon>
        <taxon>Tracheophyta</taxon>
        <taxon>Spermatophyta</taxon>
        <taxon>Magnoliopsida</taxon>
        <taxon>eudicotyledons</taxon>
        <taxon>Gunneridae</taxon>
        <taxon>Pentapetalae</taxon>
        <taxon>rosids</taxon>
        <taxon>malvids</taxon>
        <taxon>Myrtales</taxon>
        <taxon>Lythraceae</taxon>
        <taxon>Trapa</taxon>
    </lineage>
</organism>
<reference evidence="8 9" key="1">
    <citation type="journal article" date="2023" name="Hortic Res">
        <title>Pangenome of water caltrop reveals structural variations and asymmetric subgenome divergence after allopolyploidization.</title>
        <authorList>
            <person name="Zhang X."/>
            <person name="Chen Y."/>
            <person name="Wang L."/>
            <person name="Yuan Y."/>
            <person name="Fang M."/>
            <person name="Shi L."/>
            <person name="Lu R."/>
            <person name="Comes H.P."/>
            <person name="Ma Y."/>
            <person name="Chen Y."/>
            <person name="Huang G."/>
            <person name="Zhou Y."/>
            <person name="Zheng Z."/>
            <person name="Qiu Y."/>
        </authorList>
    </citation>
    <scope>NUCLEOTIDE SEQUENCE [LARGE SCALE GENOMIC DNA]</scope>
    <source>
        <strain evidence="8">F231</strain>
    </source>
</reference>
<evidence type="ECO:0008006" key="10">
    <source>
        <dbReference type="Google" id="ProtNLM"/>
    </source>
</evidence>
<dbReference type="InterPro" id="IPR044964">
    <property type="entry name" value="RCD1/SRO1-5"/>
</dbReference>
<feature type="domain" description="RST" evidence="7">
    <location>
        <begin position="491"/>
        <end position="562"/>
    </location>
</feature>
<dbReference type="InterPro" id="IPR022003">
    <property type="entry name" value="RST"/>
</dbReference>
<name>A0AAN7LRW7_TRANT</name>
<evidence type="ECO:0000256" key="4">
    <source>
        <dbReference type="ARBA" id="ARBA00023242"/>
    </source>
</evidence>
<dbReference type="AlphaFoldDB" id="A0AAN7LRW7"/>
<feature type="domain" description="PARP catalytic" evidence="6">
    <location>
        <begin position="236"/>
        <end position="453"/>
    </location>
</feature>
<dbReference type="PROSITE" id="PS51059">
    <property type="entry name" value="PARP_CATALYTIC"/>
    <property type="match status" value="1"/>
</dbReference>
<dbReference type="PANTHER" id="PTHR32263:SF5">
    <property type="entry name" value="INACTIVE POLY [ADP-RIBOSE] POLYMERASE SRO1-RELATED"/>
    <property type="match status" value="1"/>
</dbReference>
<keyword evidence="4" id="KW-0539">Nucleus</keyword>
<keyword evidence="9" id="KW-1185">Reference proteome</keyword>
<accession>A0AAN7LRW7</accession>
<dbReference type="PANTHER" id="PTHR32263">
    <property type="entry name" value="INACTIVE POLY [ADP-RIBOSE] POLYMERASE SRO4-RELATED"/>
    <property type="match status" value="1"/>
</dbReference>
<evidence type="ECO:0000259" key="6">
    <source>
        <dbReference type="PROSITE" id="PS51059"/>
    </source>
</evidence>
<evidence type="ECO:0000256" key="1">
    <source>
        <dbReference type="ARBA" id="ARBA00004123"/>
    </source>
</evidence>
<dbReference type="InterPro" id="IPR057823">
    <property type="entry name" value="WWE_RCD1"/>
</dbReference>
<dbReference type="EMBL" id="JAXQNO010000007">
    <property type="protein sequence ID" value="KAK4794293.1"/>
    <property type="molecule type" value="Genomic_DNA"/>
</dbReference>
<evidence type="ECO:0000259" key="7">
    <source>
        <dbReference type="PROSITE" id="PS51879"/>
    </source>
</evidence>
<proteinExistence type="predicted"/>
<comment type="subcellular location">
    <subcellularLocation>
        <location evidence="1">Nucleus</location>
    </subcellularLocation>
</comment>
<dbReference type="InterPro" id="IPR012317">
    <property type="entry name" value="Poly(ADP-ribose)pol_cat_dom"/>
</dbReference>
<evidence type="ECO:0000313" key="8">
    <source>
        <dbReference type="EMBL" id="KAK4794293.1"/>
    </source>
</evidence>
<dbReference type="SUPFAM" id="SSF56399">
    <property type="entry name" value="ADP-ribosylation"/>
    <property type="match status" value="1"/>
</dbReference>
<dbReference type="PROSITE" id="PS51879">
    <property type="entry name" value="RST"/>
    <property type="match status" value="1"/>
</dbReference>
<dbReference type="Pfam" id="PF12174">
    <property type="entry name" value="RST"/>
    <property type="match status" value="1"/>
</dbReference>
<dbReference type="GO" id="GO:0005634">
    <property type="term" value="C:nucleus"/>
    <property type="evidence" value="ECO:0007669"/>
    <property type="project" value="UniProtKB-SubCell"/>
</dbReference>
<keyword evidence="3" id="KW-0346">Stress response</keyword>
<keyword evidence="2" id="KW-0217">Developmental protein</keyword>